<keyword evidence="1" id="KW-0472">Membrane</keyword>
<comment type="caution">
    <text evidence="2">The sequence shown here is derived from an EMBL/GenBank/DDBJ whole genome shotgun (WGS) entry which is preliminary data.</text>
</comment>
<sequence>MNKLIDILKKAIFPSYLYIAVCILVALGFLNYSLLSPDPFVWIIYLGYAVYAYTFLLIVLKIPSIIKKYKELKKTNKYLMKYFSDPNLRVKISLIGTFSINIAFGFFQLCLAIFYSSVWFYTLSFYYFVLIAVRGIILRKISKSNEESLSLKTEYKYYLFCGSCLLILTSVLFGISFMFLNHQEEYYTGDTIVIISSALFTFVTLTISIIGLIRYKKFNSPLLNSAKILSFISAIVSLLFLEASMLSAFGDSAQEEQYWKVNSISGFVVSVLVLSISIYIIVKSLYSIRRISQDSSLNNFK</sequence>
<feature type="transmembrane region" description="Helical" evidence="1">
    <location>
        <begin position="192"/>
        <end position="213"/>
    </location>
</feature>
<dbReference type="AlphaFoldDB" id="A0A9D9GR78"/>
<feature type="transmembrane region" description="Helical" evidence="1">
    <location>
        <begin position="120"/>
        <end position="137"/>
    </location>
</feature>
<accession>A0A9D9GR78</accession>
<proteinExistence type="predicted"/>
<protein>
    <submittedName>
        <fullName evidence="2">Uncharacterized protein</fullName>
    </submittedName>
</protein>
<reference evidence="2" key="2">
    <citation type="journal article" date="2021" name="PeerJ">
        <title>Extensive microbial diversity within the chicken gut microbiome revealed by metagenomics and culture.</title>
        <authorList>
            <person name="Gilroy R."/>
            <person name="Ravi A."/>
            <person name="Getino M."/>
            <person name="Pursley I."/>
            <person name="Horton D.L."/>
            <person name="Alikhan N.F."/>
            <person name="Baker D."/>
            <person name="Gharbi K."/>
            <person name="Hall N."/>
            <person name="Watson M."/>
            <person name="Adriaenssens E.M."/>
            <person name="Foster-Nyarko E."/>
            <person name="Jarju S."/>
            <person name="Secka A."/>
            <person name="Antonio M."/>
            <person name="Oren A."/>
            <person name="Chaudhuri R.R."/>
            <person name="La Ragione R."/>
            <person name="Hildebrand F."/>
            <person name="Pallen M.J."/>
        </authorList>
    </citation>
    <scope>NUCLEOTIDE SEQUENCE</scope>
    <source>
        <strain evidence="2">1748</strain>
    </source>
</reference>
<evidence type="ECO:0000313" key="2">
    <source>
        <dbReference type="EMBL" id="MBO8414398.1"/>
    </source>
</evidence>
<feature type="transmembrane region" description="Helical" evidence="1">
    <location>
        <begin position="12"/>
        <end position="34"/>
    </location>
</feature>
<organism evidence="2 3">
    <name type="scientific">Candidatus Scatoplasma merdavium</name>
    <dbReference type="NCBI Taxonomy" id="2840932"/>
    <lineage>
        <taxon>Bacteria</taxon>
        <taxon>Bacillati</taxon>
        <taxon>Bacillota</taxon>
        <taxon>Bacilli</taxon>
        <taxon>Bacillales</taxon>
        <taxon>Candidatus Scatoplasma</taxon>
    </lineage>
</organism>
<keyword evidence="1" id="KW-1133">Transmembrane helix</keyword>
<evidence type="ECO:0000256" key="1">
    <source>
        <dbReference type="SAM" id="Phobius"/>
    </source>
</evidence>
<evidence type="ECO:0000313" key="3">
    <source>
        <dbReference type="Proteomes" id="UP000823629"/>
    </source>
</evidence>
<dbReference type="EMBL" id="JADING010000080">
    <property type="protein sequence ID" value="MBO8414398.1"/>
    <property type="molecule type" value="Genomic_DNA"/>
</dbReference>
<name>A0A9D9GR78_9BACL</name>
<gene>
    <name evidence="2" type="ORF">IAC78_02845</name>
</gene>
<feature type="transmembrane region" description="Helical" evidence="1">
    <location>
        <begin position="40"/>
        <end position="60"/>
    </location>
</feature>
<feature type="transmembrane region" description="Helical" evidence="1">
    <location>
        <begin position="225"/>
        <end position="249"/>
    </location>
</feature>
<feature type="transmembrane region" description="Helical" evidence="1">
    <location>
        <begin position="157"/>
        <end position="180"/>
    </location>
</feature>
<dbReference type="Proteomes" id="UP000823629">
    <property type="component" value="Unassembled WGS sequence"/>
</dbReference>
<reference evidence="2" key="1">
    <citation type="submission" date="2020-10" db="EMBL/GenBank/DDBJ databases">
        <authorList>
            <person name="Gilroy R."/>
        </authorList>
    </citation>
    <scope>NUCLEOTIDE SEQUENCE</scope>
    <source>
        <strain evidence="2">1748</strain>
    </source>
</reference>
<feature type="transmembrane region" description="Helical" evidence="1">
    <location>
        <begin position="90"/>
        <end position="114"/>
    </location>
</feature>
<feature type="transmembrane region" description="Helical" evidence="1">
    <location>
        <begin position="261"/>
        <end position="282"/>
    </location>
</feature>
<keyword evidence="1" id="KW-0812">Transmembrane</keyword>